<dbReference type="InterPro" id="IPR011009">
    <property type="entry name" value="Kinase-like_dom_sf"/>
</dbReference>
<evidence type="ECO:0000313" key="3">
    <source>
        <dbReference type="EMBL" id="EXJ89249.1"/>
    </source>
</evidence>
<name>W9Z407_9EURO</name>
<evidence type="ECO:0000256" key="1">
    <source>
        <dbReference type="SAM" id="MobiDB-lite"/>
    </source>
</evidence>
<dbReference type="GO" id="GO:0004674">
    <property type="term" value="F:protein serine/threonine kinase activity"/>
    <property type="evidence" value="ECO:0007669"/>
    <property type="project" value="UniProtKB-KW"/>
</dbReference>
<dbReference type="PROSITE" id="PS50011">
    <property type="entry name" value="PROTEIN_KINASE_DOM"/>
    <property type="match status" value="1"/>
</dbReference>
<sequence>MHLSVPVHNVQIDERAKWTRDRAKVQRRLSRWRRKSWFDSGAELFALSRARYDDQDEQWECTHLLGRGSFGMVGQWTKFDRHGRAVDTMAIKQTDIDDREVDRQKHLAIPWEVLIMRGLADQGCRNVGGLRKYKLFIADPPKWRYYLEYHRHGTLAGLVERYRDHNHEHPRHKDYIPEAFIWQALYGFAQTAYHMSTVRFDKSVAPPGKDHFVLHLDLKHENVLMCEASTDEDLINYPTLKVGDWGMAEYTSRDDVHNSHRWKYQGTIVWCPPEQLRQGQYGRHWKHPVLGGPDHPFTMAHVIWQIGANIYGLMELELDNLDLYERVKRYETSESSLRHNGYSVLSHWNNSRYSSKLMDLVEDCVRLDPARRPSPRELVARAQQGLKPHVDKARRTGSAPKVRLD</sequence>
<dbReference type="EMBL" id="AMGY01000002">
    <property type="protein sequence ID" value="EXJ89249.1"/>
    <property type="molecule type" value="Genomic_DNA"/>
</dbReference>
<proteinExistence type="predicted"/>
<dbReference type="STRING" id="1182542.W9Z407"/>
<evidence type="ECO:0000259" key="2">
    <source>
        <dbReference type="PROSITE" id="PS50011"/>
    </source>
</evidence>
<dbReference type="AlphaFoldDB" id="W9Z407"/>
<dbReference type="OrthoDB" id="310217at2759"/>
<keyword evidence="3" id="KW-0808">Transferase</keyword>
<keyword evidence="3" id="KW-0418">Kinase</keyword>
<dbReference type="SUPFAM" id="SSF56112">
    <property type="entry name" value="Protein kinase-like (PK-like)"/>
    <property type="match status" value="1"/>
</dbReference>
<keyword evidence="3" id="KW-0723">Serine/threonine-protein kinase</keyword>
<accession>W9Z407</accession>
<dbReference type="InterPro" id="IPR000719">
    <property type="entry name" value="Prot_kinase_dom"/>
</dbReference>
<dbReference type="eggNOG" id="KOG0591">
    <property type="taxonomic scope" value="Eukaryota"/>
</dbReference>
<dbReference type="SMART" id="SM00220">
    <property type="entry name" value="S_TKc"/>
    <property type="match status" value="1"/>
</dbReference>
<dbReference type="InterPro" id="IPR008271">
    <property type="entry name" value="Ser/Thr_kinase_AS"/>
</dbReference>
<gene>
    <name evidence="3" type="ORF">A1O3_02315</name>
</gene>
<protein>
    <submittedName>
        <fullName evidence="3">Serine/threonine protein kinase</fullName>
    </submittedName>
</protein>
<dbReference type="Pfam" id="PF00069">
    <property type="entry name" value="Pkinase"/>
    <property type="match status" value="1"/>
</dbReference>
<feature type="region of interest" description="Disordered" evidence="1">
    <location>
        <begin position="372"/>
        <end position="405"/>
    </location>
</feature>
<dbReference type="HOGENOM" id="CLU_660629_0_0_1"/>
<comment type="caution">
    <text evidence="3">The sequence shown here is derived from an EMBL/GenBank/DDBJ whole genome shotgun (WGS) entry which is preliminary data.</text>
</comment>
<dbReference type="PANTHER" id="PTHR44305:SF24">
    <property type="entry name" value="TYROSINE-PROTEIN KINASE C03B1.5-RELATED"/>
    <property type="match status" value="1"/>
</dbReference>
<dbReference type="PROSITE" id="PS00108">
    <property type="entry name" value="PROTEIN_KINASE_ST"/>
    <property type="match status" value="1"/>
</dbReference>
<dbReference type="PANTHER" id="PTHR44305">
    <property type="entry name" value="SI:DKEY-192D15.2-RELATED"/>
    <property type="match status" value="1"/>
</dbReference>
<dbReference type="GO" id="GO:0005524">
    <property type="term" value="F:ATP binding"/>
    <property type="evidence" value="ECO:0007669"/>
    <property type="project" value="InterPro"/>
</dbReference>
<dbReference type="RefSeq" id="XP_007730646.1">
    <property type="nucleotide sequence ID" value="XM_007732456.1"/>
</dbReference>
<organism evidence="3 4">
    <name type="scientific">Capronia epimyces CBS 606.96</name>
    <dbReference type="NCBI Taxonomy" id="1182542"/>
    <lineage>
        <taxon>Eukaryota</taxon>
        <taxon>Fungi</taxon>
        <taxon>Dikarya</taxon>
        <taxon>Ascomycota</taxon>
        <taxon>Pezizomycotina</taxon>
        <taxon>Eurotiomycetes</taxon>
        <taxon>Chaetothyriomycetidae</taxon>
        <taxon>Chaetothyriales</taxon>
        <taxon>Herpotrichiellaceae</taxon>
        <taxon>Capronia</taxon>
    </lineage>
</organism>
<evidence type="ECO:0000313" key="4">
    <source>
        <dbReference type="Proteomes" id="UP000019478"/>
    </source>
</evidence>
<feature type="domain" description="Protein kinase" evidence="2">
    <location>
        <begin position="59"/>
        <end position="386"/>
    </location>
</feature>
<dbReference type="Gene3D" id="1.10.510.10">
    <property type="entry name" value="Transferase(Phosphotransferase) domain 1"/>
    <property type="match status" value="1"/>
</dbReference>
<dbReference type="GeneID" id="19166446"/>
<dbReference type="Proteomes" id="UP000019478">
    <property type="component" value="Unassembled WGS sequence"/>
</dbReference>
<keyword evidence="4" id="KW-1185">Reference proteome</keyword>
<reference evidence="3 4" key="1">
    <citation type="submission" date="2013-03" db="EMBL/GenBank/DDBJ databases">
        <title>The Genome Sequence of Capronia epimyces CBS 606.96.</title>
        <authorList>
            <consortium name="The Broad Institute Genomics Platform"/>
            <person name="Cuomo C."/>
            <person name="de Hoog S."/>
            <person name="Gorbushina A."/>
            <person name="Walker B."/>
            <person name="Young S.K."/>
            <person name="Zeng Q."/>
            <person name="Gargeya S."/>
            <person name="Fitzgerald M."/>
            <person name="Haas B."/>
            <person name="Abouelleil A."/>
            <person name="Allen A.W."/>
            <person name="Alvarado L."/>
            <person name="Arachchi H.M."/>
            <person name="Berlin A.M."/>
            <person name="Chapman S.B."/>
            <person name="Gainer-Dewar J."/>
            <person name="Goldberg J."/>
            <person name="Griggs A."/>
            <person name="Gujja S."/>
            <person name="Hansen M."/>
            <person name="Howarth C."/>
            <person name="Imamovic A."/>
            <person name="Ireland A."/>
            <person name="Larimer J."/>
            <person name="McCowan C."/>
            <person name="Murphy C."/>
            <person name="Pearson M."/>
            <person name="Poon T.W."/>
            <person name="Priest M."/>
            <person name="Roberts A."/>
            <person name="Saif S."/>
            <person name="Shea T."/>
            <person name="Sisk P."/>
            <person name="Sykes S."/>
            <person name="Wortman J."/>
            <person name="Nusbaum C."/>
            <person name="Birren B."/>
        </authorList>
    </citation>
    <scope>NUCLEOTIDE SEQUENCE [LARGE SCALE GENOMIC DNA]</scope>
    <source>
        <strain evidence="3 4">CBS 606.96</strain>
    </source>
</reference>
<dbReference type="InterPro" id="IPR053083">
    <property type="entry name" value="TF_kinase-domain_protein"/>
</dbReference>